<dbReference type="KEGG" id="pco:PHACADRAFT_135963"/>
<dbReference type="CDD" id="cd00200">
    <property type="entry name" value="WD40"/>
    <property type="match status" value="1"/>
</dbReference>
<dbReference type="OrthoDB" id="2096344at2759"/>
<dbReference type="PROSITE" id="PS00678">
    <property type="entry name" value="WD_REPEATS_1"/>
    <property type="match status" value="4"/>
</dbReference>
<dbReference type="InterPro" id="IPR001680">
    <property type="entry name" value="WD40_rpt"/>
</dbReference>
<dbReference type="AlphaFoldDB" id="K5V7V9"/>
<evidence type="ECO:0000256" key="3">
    <source>
        <dbReference type="PROSITE-ProRule" id="PRU00221"/>
    </source>
</evidence>
<dbReference type="InParanoid" id="K5V7V9"/>
<evidence type="ECO:0000313" key="5">
    <source>
        <dbReference type="Proteomes" id="UP000008370"/>
    </source>
</evidence>
<dbReference type="PANTHER" id="PTHR19879:SF9">
    <property type="entry name" value="TRANSCRIPTION INITIATION FACTOR TFIID SUBUNIT 5"/>
    <property type="match status" value="1"/>
</dbReference>
<reference evidence="4 5" key="1">
    <citation type="journal article" date="2012" name="BMC Genomics">
        <title>Comparative genomics of the white-rot fungi, Phanerochaete carnosa and P. chrysosporium, to elucidate the genetic basis of the distinct wood types they colonize.</title>
        <authorList>
            <person name="Suzuki H."/>
            <person name="MacDonald J."/>
            <person name="Syed K."/>
            <person name="Salamov A."/>
            <person name="Hori C."/>
            <person name="Aerts A."/>
            <person name="Henrissat B."/>
            <person name="Wiebenga A."/>
            <person name="vanKuyk P.A."/>
            <person name="Barry K."/>
            <person name="Lindquist E."/>
            <person name="LaButti K."/>
            <person name="Lapidus A."/>
            <person name="Lucas S."/>
            <person name="Coutinho P."/>
            <person name="Gong Y."/>
            <person name="Samejima M."/>
            <person name="Mahadevan R."/>
            <person name="Abou-Zaid M."/>
            <person name="de Vries R.P."/>
            <person name="Igarashi K."/>
            <person name="Yadav J.S."/>
            <person name="Grigoriev I.V."/>
            <person name="Master E.R."/>
        </authorList>
    </citation>
    <scope>NUCLEOTIDE SEQUENCE [LARGE SCALE GENOMIC DNA]</scope>
    <source>
        <strain evidence="4 5">HHB-10118-sp</strain>
    </source>
</reference>
<evidence type="ECO:0000256" key="2">
    <source>
        <dbReference type="ARBA" id="ARBA00022737"/>
    </source>
</evidence>
<dbReference type="Pfam" id="PF00400">
    <property type="entry name" value="WD40"/>
    <property type="match status" value="4"/>
</dbReference>
<sequence>MEDVISHEWERTFGNHTITAPDLSEWPNIALDVAGRLRDRRAFIGPTVDEAQPVKLKYLEFIDARTSTRYIPKFTVSADGKVLAASFWTNDVLIWRLSDGLLVQRLHHQGHTGKITSLAFSPNDHTLVSGSRNKTAIVWDIRRGCALLRLEGHSKDVDSIAYAPHGALIATASRDDRSVKVWDASTGLCLQSFRIGQDIPKLAFSPDGSRFYVKSSKSYKVRVTVRSATTGQELLAIDEGRMLSEDPIVFSPDGVEVLAICETDGTATTYDSRTGQLRRTFKARPGGVAKYRPRCRWSLARSAGLHWPHGRRGPTCEAEFTLSADSKLLAASFWTNDVLIWRLSDGLLVQRLHHQGHTDVITSLAFSPNDHILVSGSMDRAAIVWDIRRGCALLRLEGHDRSVNKIAYAPHGALIATASRDDRSVKVWDASTGACLQSFSVDNGIHELAFSPDCSRFYVKLSDSCSIYDTRSHTHIDDFDAISWAMSRQGDRIVTTTKTDKVRVTVRSATTDQELLAIDEGRVLLEDPLAFSPDSVEVLAICDTDRTATTYDSRTGQLRHTFKLSSVPQCAIYSPDGYHVVFVDKAGGVEVHNAKSGTFIAKVEGYEGVKKYVIAQIFPDSQTLLLRTDNGQRLHLYNIEDLLRIR</sequence>
<feature type="repeat" description="WD" evidence="3">
    <location>
        <begin position="108"/>
        <end position="149"/>
    </location>
</feature>
<feature type="repeat" description="WD" evidence="3">
    <location>
        <begin position="150"/>
        <end position="192"/>
    </location>
</feature>
<dbReference type="PANTHER" id="PTHR19879">
    <property type="entry name" value="TRANSCRIPTION INITIATION FACTOR TFIID"/>
    <property type="match status" value="1"/>
</dbReference>
<dbReference type="PROSITE" id="PS50294">
    <property type="entry name" value="WD_REPEATS_REGION"/>
    <property type="match status" value="4"/>
</dbReference>
<dbReference type="SUPFAM" id="SSF50978">
    <property type="entry name" value="WD40 repeat-like"/>
    <property type="match status" value="1"/>
</dbReference>
<organism evidence="4 5">
    <name type="scientific">Phanerochaete carnosa (strain HHB-10118-sp)</name>
    <name type="common">White-rot fungus</name>
    <name type="synonym">Peniophora carnosa</name>
    <dbReference type="NCBI Taxonomy" id="650164"/>
    <lineage>
        <taxon>Eukaryota</taxon>
        <taxon>Fungi</taxon>
        <taxon>Dikarya</taxon>
        <taxon>Basidiomycota</taxon>
        <taxon>Agaricomycotina</taxon>
        <taxon>Agaricomycetes</taxon>
        <taxon>Polyporales</taxon>
        <taxon>Phanerochaetaceae</taxon>
        <taxon>Phanerochaete</taxon>
    </lineage>
</organism>
<keyword evidence="1 3" id="KW-0853">WD repeat</keyword>
<keyword evidence="2" id="KW-0677">Repeat</keyword>
<dbReference type="InterPro" id="IPR015943">
    <property type="entry name" value="WD40/YVTN_repeat-like_dom_sf"/>
</dbReference>
<dbReference type="Gene3D" id="2.130.10.10">
    <property type="entry name" value="YVTN repeat-like/Quinoprotein amine dehydrogenase"/>
    <property type="match status" value="3"/>
</dbReference>
<dbReference type="SMART" id="SM00320">
    <property type="entry name" value="WD40"/>
    <property type="match status" value="9"/>
</dbReference>
<proteinExistence type="predicted"/>
<dbReference type="InterPro" id="IPR011047">
    <property type="entry name" value="Quinoprotein_ADH-like_sf"/>
</dbReference>
<feature type="repeat" description="WD" evidence="3">
    <location>
        <begin position="396"/>
        <end position="438"/>
    </location>
</feature>
<dbReference type="HOGENOM" id="CLU_000288_57_32_1"/>
<evidence type="ECO:0000313" key="4">
    <source>
        <dbReference type="EMBL" id="EKM58831.1"/>
    </source>
</evidence>
<dbReference type="GeneID" id="18908349"/>
<dbReference type="InterPro" id="IPR019775">
    <property type="entry name" value="WD40_repeat_CS"/>
</dbReference>
<dbReference type="InterPro" id="IPR036322">
    <property type="entry name" value="WD40_repeat_dom_sf"/>
</dbReference>
<dbReference type="SUPFAM" id="SSF50998">
    <property type="entry name" value="Quinoprotein alcohol dehydrogenase-like"/>
    <property type="match status" value="1"/>
</dbReference>
<name>K5V7V9_PHACS</name>
<keyword evidence="5" id="KW-1185">Reference proteome</keyword>
<dbReference type="PROSITE" id="PS50082">
    <property type="entry name" value="WD_REPEATS_2"/>
    <property type="match status" value="4"/>
</dbReference>
<gene>
    <name evidence="4" type="ORF">PHACADRAFT_135963</name>
</gene>
<accession>K5V7V9</accession>
<feature type="repeat" description="WD" evidence="3">
    <location>
        <begin position="354"/>
        <end position="395"/>
    </location>
</feature>
<protein>
    <submittedName>
        <fullName evidence="4">Uncharacterized protein</fullName>
    </submittedName>
</protein>
<dbReference type="EMBL" id="JH930469">
    <property type="protein sequence ID" value="EKM58831.1"/>
    <property type="molecule type" value="Genomic_DNA"/>
</dbReference>
<dbReference type="RefSeq" id="XP_007391423.1">
    <property type="nucleotide sequence ID" value="XM_007391361.1"/>
</dbReference>
<evidence type="ECO:0000256" key="1">
    <source>
        <dbReference type="ARBA" id="ARBA00022574"/>
    </source>
</evidence>
<dbReference type="STRING" id="650164.K5V7V9"/>
<dbReference type="Proteomes" id="UP000008370">
    <property type="component" value="Unassembled WGS sequence"/>
</dbReference>